<sequence length="104" mass="11184">MSSLFTFLSISMPISQVVHAYRQLVCCSAKKGQQITGTPAHILSIVEFHPACVRNPPTEGCERTWSCGHQLASIPRSFVALVNSAGKVAEPPIITSGLIIHKKG</sequence>
<feature type="signal peptide" evidence="1">
    <location>
        <begin position="1"/>
        <end position="20"/>
    </location>
</feature>
<evidence type="ECO:0008006" key="4">
    <source>
        <dbReference type="Google" id="ProtNLM"/>
    </source>
</evidence>
<protein>
    <recommendedName>
        <fullName evidence="4">Secreted protein</fullName>
    </recommendedName>
</protein>
<evidence type="ECO:0000313" key="3">
    <source>
        <dbReference type="Proteomes" id="UP000554482"/>
    </source>
</evidence>
<evidence type="ECO:0000313" key="2">
    <source>
        <dbReference type="EMBL" id="KAF5200372.1"/>
    </source>
</evidence>
<evidence type="ECO:0000256" key="1">
    <source>
        <dbReference type="SAM" id="SignalP"/>
    </source>
</evidence>
<feature type="chain" id="PRO_5029583925" description="Secreted protein" evidence="1">
    <location>
        <begin position="21"/>
        <end position="104"/>
    </location>
</feature>
<accession>A0A7J6WWC6</accession>
<proteinExistence type="predicted"/>
<gene>
    <name evidence="2" type="ORF">FRX31_010041</name>
</gene>
<dbReference type="AlphaFoldDB" id="A0A7J6WWC6"/>
<comment type="caution">
    <text evidence="2">The sequence shown here is derived from an EMBL/GenBank/DDBJ whole genome shotgun (WGS) entry which is preliminary data.</text>
</comment>
<dbReference type="EMBL" id="JABWDY010010818">
    <property type="protein sequence ID" value="KAF5200372.1"/>
    <property type="molecule type" value="Genomic_DNA"/>
</dbReference>
<organism evidence="2 3">
    <name type="scientific">Thalictrum thalictroides</name>
    <name type="common">Rue-anemone</name>
    <name type="synonym">Anemone thalictroides</name>
    <dbReference type="NCBI Taxonomy" id="46969"/>
    <lineage>
        <taxon>Eukaryota</taxon>
        <taxon>Viridiplantae</taxon>
        <taxon>Streptophyta</taxon>
        <taxon>Embryophyta</taxon>
        <taxon>Tracheophyta</taxon>
        <taxon>Spermatophyta</taxon>
        <taxon>Magnoliopsida</taxon>
        <taxon>Ranunculales</taxon>
        <taxon>Ranunculaceae</taxon>
        <taxon>Thalictroideae</taxon>
        <taxon>Thalictrum</taxon>
    </lineage>
</organism>
<dbReference type="OrthoDB" id="1937600at2759"/>
<dbReference type="Proteomes" id="UP000554482">
    <property type="component" value="Unassembled WGS sequence"/>
</dbReference>
<reference evidence="2 3" key="1">
    <citation type="submission" date="2020-06" db="EMBL/GenBank/DDBJ databases">
        <title>Transcriptomic and genomic resources for Thalictrum thalictroides and T. hernandezii: Facilitating candidate gene discovery in an emerging model plant lineage.</title>
        <authorList>
            <person name="Arias T."/>
            <person name="Riano-Pachon D.M."/>
            <person name="Di Stilio V.S."/>
        </authorList>
    </citation>
    <scope>NUCLEOTIDE SEQUENCE [LARGE SCALE GENOMIC DNA]</scope>
    <source>
        <strain evidence="3">cv. WT478/WT964</strain>
        <tissue evidence="2">Leaves</tissue>
    </source>
</reference>
<keyword evidence="1" id="KW-0732">Signal</keyword>
<keyword evidence="3" id="KW-1185">Reference proteome</keyword>
<name>A0A7J6WWC6_THATH</name>